<dbReference type="EMBL" id="CM042883">
    <property type="protein sequence ID" value="KAI4373619.1"/>
    <property type="molecule type" value="Genomic_DNA"/>
</dbReference>
<evidence type="ECO:0000313" key="2">
    <source>
        <dbReference type="Proteomes" id="UP001057402"/>
    </source>
</evidence>
<accession>A0ACB9R431</accession>
<keyword evidence="2" id="KW-1185">Reference proteome</keyword>
<gene>
    <name evidence="1" type="ORF">MLD38_011727</name>
</gene>
<dbReference type="Proteomes" id="UP001057402">
    <property type="component" value="Chromosome 4"/>
</dbReference>
<comment type="caution">
    <text evidence="1">The sequence shown here is derived from an EMBL/GenBank/DDBJ whole genome shotgun (WGS) entry which is preliminary data.</text>
</comment>
<proteinExistence type="predicted"/>
<organism evidence="1 2">
    <name type="scientific">Melastoma candidum</name>
    <dbReference type="NCBI Taxonomy" id="119954"/>
    <lineage>
        <taxon>Eukaryota</taxon>
        <taxon>Viridiplantae</taxon>
        <taxon>Streptophyta</taxon>
        <taxon>Embryophyta</taxon>
        <taxon>Tracheophyta</taxon>
        <taxon>Spermatophyta</taxon>
        <taxon>Magnoliopsida</taxon>
        <taxon>eudicotyledons</taxon>
        <taxon>Gunneridae</taxon>
        <taxon>Pentapetalae</taxon>
        <taxon>rosids</taxon>
        <taxon>malvids</taxon>
        <taxon>Myrtales</taxon>
        <taxon>Melastomataceae</taxon>
        <taxon>Melastomatoideae</taxon>
        <taxon>Melastomateae</taxon>
        <taxon>Melastoma</taxon>
    </lineage>
</organism>
<protein>
    <submittedName>
        <fullName evidence="1">Uncharacterized protein</fullName>
    </submittedName>
</protein>
<name>A0ACB9R431_9MYRT</name>
<sequence length="519" mass="56480">MVWGLFPVDPLQGEDKYYIFKKGTFKVGRKGCDIIVNKDKGVSRVHAEIIVNSMNASCTRAVKNPSSSGDVVIRDCSKYGTFINKNLGSQGKVHELPIKEASLGDGDIVSFGTGSASFRFCYVPIVCFLFGMDSLAASAIKDQLASIGASATNNLSEECTHILFDEGAELQESVLDAIASKKPLVLSSWVQSLAEKSIRSEIPGFYSDIPTLLVEGLPVKVADPKTRESCLKDYIFLLGPIGKYKFGNGLQKSVQATGANVLAVDEFHASSHGPESDARRVVSVIPRDLCTNEITKVGSMSRVRELDLVRAVLSGHLDTTNLLSIPVVISSSCSTDETIVADSDVEEEGTSSIRILSMPQIEETVVPTNQQITPADHPSPTGEDDRGHINDHSLGDYSSKIRSDKPDVSAEGTSDIIYSQDLIVMRLTKLPATSSTEPTVVNFKCFKKKNVPSGNSFDNLVPFSKLPFKDSVYESEQVEAAKEEKKRKQLEAMAEELFNNDKGRQRKLTGTLHGIFARS</sequence>
<evidence type="ECO:0000313" key="1">
    <source>
        <dbReference type="EMBL" id="KAI4373619.1"/>
    </source>
</evidence>
<reference evidence="2" key="1">
    <citation type="journal article" date="2023" name="Front. Plant Sci.">
        <title>Chromosomal-level genome assembly of Melastoma candidum provides insights into trichome evolution.</title>
        <authorList>
            <person name="Zhong Y."/>
            <person name="Wu W."/>
            <person name="Sun C."/>
            <person name="Zou P."/>
            <person name="Liu Y."/>
            <person name="Dai S."/>
            <person name="Zhou R."/>
        </authorList>
    </citation>
    <scope>NUCLEOTIDE SEQUENCE [LARGE SCALE GENOMIC DNA]</scope>
</reference>